<dbReference type="PANTHER" id="PTHR13196:SF25">
    <property type="entry name" value="DENN DOMAIN-CONTAINING PROTEIN 1C"/>
    <property type="match status" value="1"/>
</dbReference>
<dbReference type="PROSITE" id="PS50211">
    <property type="entry name" value="DENN"/>
    <property type="match status" value="1"/>
</dbReference>
<reference evidence="6 7" key="1">
    <citation type="journal article" date="2023" name="bioRxiv">
        <title>Conserved and derived expression patterns and positive selection on dental genes reveal complex evolutionary context of ever-growing rodent molars.</title>
        <authorList>
            <person name="Calamari Z.T."/>
            <person name="Song A."/>
            <person name="Cohen E."/>
            <person name="Akter M."/>
            <person name="Roy R.D."/>
            <person name="Hallikas O."/>
            <person name="Christensen M.M."/>
            <person name="Li P."/>
            <person name="Marangoni P."/>
            <person name="Jernvall J."/>
            <person name="Klein O.D."/>
        </authorList>
    </citation>
    <scope>NUCLEOTIDE SEQUENCE [LARGE SCALE GENOMIC DNA]</scope>
    <source>
        <strain evidence="6">V071</strain>
    </source>
</reference>
<dbReference type="GO" id="GO:0031267">
    <property type="term" value="F:small GTPase binding"/>
    <property type="evidence" value="ECO:0007669"/>
    <property type="project" value="UniProtKB-ARBA"/>
</dbReference>
<feature type="compositionally biased region" description="Polar residues" evidence="4">
    <location>
        <begin position="622"/>
        <end position="633"/>
    </location>
</feature>
<feature type="compositionally biased region" description="Polar residues" evidence="4">
    <location>
        <begin position="721"/>
        <end position="775"/>
    </location>
</feature>
<dbReference type="GO" id="GO:0006897">
    <property type="term" value="P:endocytosis"/>
    <property type="evidence" value="ECO:0007669"/>
    <property type="project" value="TreeGrafter"/>
</dbReference>
<dbReference type="GO" id="GO:0005829">
    <property type="term" value="C:cytosol"/>
    <property type="evidence" value="ECO:0007669"/>
    <property type="project" value="TreeGrafter"/>
</dbReference>
<dbReference type="GO" id="GO:0005085">
    <property type="term" value="F:guanyl-nucleotide exchange factor activity"/>
    <property type="evidence" value="ECO:0007669"/>
    <property type="project" value="UniProtKB-KW"/>
</dbReference>
<accession>A0AAW0HCY4</accession>
<sequence>MGSTEKKPPAAFDWFFEASRPHSLEDGKSEGLGLEGWEGGPEASWIELGSLLLPADPQILWQFPPDFQEQEAMQMVPKFCFPFDIEREPPSPAVQHFTFALTDLAGNRRFGFCRLRAGAWSCLCILSHLPWFEVFYKILNTVGDLLAQNQVSEAEELLQSLQQHPLPEPGFSEEPEMGSSSNIWSQCGILPPTLGNSKLLSCFVAPDSAGLPSIPENRNLTELVVAITDENIVGLFAALLAERRVLLTASKLSTLTACVHASCALLYPMRWEHVLIPTLPPHLLDYCCAPMPYLIGVHASLAERVREKALEDVVVLNADSNTLETPFDDMQALPPDVVSLLRLRLRKVALSPGEGVSRLFLKAQALLFGGYRDALVCIPGQPVTFSEEAFLAQKPGSPLQTFHKKAVHLQLFKQFIETRLEKLNAGEGFSDQFEQEIIACCGASSGALRSYQLWVESLKKGGDALLHSVKAKTRPAVRNMYRSAKSGLKGVQNLLMIKDGDSGLRRGGSLRTPSLISRSDRLQQRLPISQHFGQNRPLRPSRRFRREGVPSQPLGERSPTLSPKDTQSPWAEETLDGSFLGSGELDLLSEILDSLSVETKSGGRLRASQSLDCCQQGASESCFSLTDSPTRSPWQLEDDAQSLEAEPWSLPEDLPSLQDTPSLEVASYYENCSESPSDISPPASSATSVDPSSQAPECSAPIELDPRIPQSPCSRLLVVPTQPSSPESPQLLASTEHNPDTVGTLQPIGSPSHLSSPESPRNQPLQVLSDQTRAQTLKELGVTNRQGPQVRQPRVAELKKCFEKNKGVEAPSSQ</sequence>
<dbReference type="Gene3D" id="3.30.450.200">
    <property type="match status" value="1"/>
</dbReference>
<dbReference type="EMBL" id="JBBHLL010000646">
    <property type="protein sequence ID" value="KAK7798957.1"/>
    <property type="molecule type" value="Genomic_DNA"/>
</dbReference>
<dbReference type="InterPro" id="IPR037516">
    <property type="entry name" value="Tripartite_DENN"/>
</dbReference>
<feature type="region of interest" description="Disordered" evidence="4">
    <location>
        <begin position="622"/>
        <end position="645"/>
    </location>
</feature>
<evidence type="ECO:0000256" key="2">
    <source>
        <dbReference type="ARBA" id="ARBA00022658"/>
    </source>
</evidence>
<gene>
    <name evidence="6" type="ORF">U0070_014588</name>
</gene>
<dbReference type="AlphaFoldDB" id="A0AAW0HCY4"/>
<evidence type="ECO:0000256" key="1">
    <source>
        <dbReference type="ARBA" id="ARBA00004132"/>
    </source>
</evidence>
<feature type="compositionally biased region" description="Low complexity" evidence="4">
    <location>
        <begin position="673"/>
        <end position="688"/>
    </location>
</feature>
<proteinExistence type="predicted"/>
<dbReference type="SMART" id="SM00801">
    <property type="entry name" value="dDENN"/>
    <property type="match status" value="1"/>
</dbReference>
<dbReference type="GO" id="GO:1901981">
    <property type="term" value="F:phosphatidylinositol phosphate binding"/>
    <property type="evidence" value="ECO:0007669"/>
    <property type="project" value="TreeGrafter"/>
</dbReference>
<dbReference type="GO" id="GO:0030136">
    <property type="term" value="C:clathrin-coated vesicle"/>
    <property type="evidence" value="ECO:0007669"/>
    <property type="project" value="UniProtKB-SubCell"/>
</dbReference>
<dbReference type="InterPro" id="IPR040032">
    <property type="entry name" value="DENND1A/B/C"/>
</dbReference>
<organism evidence="6 7">
    <name type="scientific">Myodes glareolus</name>
    <name type="common">Bank vole</name>
    <name type="synonym">Clethrionomys glareolus</name>
    <dbReference type="NCBI Taxonomy" id="447135"/>
    <lineage>
        <taxon>Eukaryota</taxon>
        <taxon>Metazoa</taxon>
        <taxon>Chordata</taxon>
        <taxon>Craniata</taxon>
        <taxon>Vertebrata</taxon>
        <taxon>Euteleostomi</taxon>
        <taxon>Mammalia</taxon>
        <taxon>Eutheria</taxon>
        <taxon>Euarchontoglires</taxon>
        <taxon>Glires</taxon>
        <taxon>Rodentia</taxon>
        <taxon>Myomorpha</taxon>
        <taxon>Muroidea</taxon>
        <taxon>Cricetidae</taxon>
        <taxon>Arvicolinae</taxon>
        <taxon>Myodes</taxon>
    </lineage>
</organism>
<evidence type="ECO:0000256" key="3">
    <source>
        <dbReference type="ARBA" id="ARBA00023329"/>
    </source>
</evidence>
<feature type="compositionally biased region" description="Polar residues" evidence="4">
    <location>
        <begin position="559"/>
        <end position="569"/>
    </location>
</feature>
<feature type="domain" description="UDENN" evidence="5">
    <location>
        <begin position="41"/>
        <end position="426"/>
    </location>
</feature>
<comment type="subcellular location">
    <subcellularLocation>
        <location evidence="1">Cytoplasmic vesicle</location>
        <location evidence="1">Clathrin-coated vesicle</location>
    </subcellularLocation>
</comment>
<dbReference type="InterPro" id="IPR005112">
    <property type="entry name" value="dDENN_dom"/>
</dbReference>
<dbReference type="SMART" id="SM00799">
    <property type="entry name" value="DENN"/>
    <property type="match status" value="1"/>
</dbReference>
<evidence type="ECO:0000256" key="4">
    <source>
        <dbReference type="SAM" id="MobiDB-lite"/>
    </source>
</evidence>
<dbReference type="InterPro" id="IPR001194">
    <property type="entry name" value="cDENN_dom"/>
</dbReference>
<evidence type="ECO:0000313" key="7">
    <source>
        <dbReference type="Proteomes" id="UP001488838"/>
    </source>
</evidence>
<feature type="region of interest" description="Disordered" evidence="4">
    <location>
        <begin position="526"/>
        <end position="571"/>
    </location>
</feature>
<dbReference type="InterPro" id="IPR005113">
    <property type="entry name" value="uDENN_dom"/>
</dbReference>
<dbReference type="Gene3D" id="6.10.140.1000">
    <property type="match status" value="1"/>
</dbReference>
<dbReference type="FunFam" id="3.40.50.11500:FF:000001">
    <property type="entry name" value="Putative DENN domain-containing protein 1A"/>
    <property type="match status" value="1"/>
</dbReference>
<evidence type="ECO:0000313" key="6">
    <source>
        <dbReference type="EMBL" id="KAK7798957.1"/>
    </source>
</evidence>
<dbReference type="InterPro" id="IPR043153">
    <property type="entry name" value="DENN_C"/>
</dbReference>
<comment type="caution">
    <text evidence="6">The sequence shown here is derived from an EMBL/GenBank/DDBJ whole genome shotgun (WGS) entry which is preliminary data.</text>
</comment>
<protein>
    <recommendedName>
        <fullName evidence="5">UDENN domain-containing protein</fullName>
    </recommendedName>
</protein>
<dbReference type="Gene3D" id="3.40.50.11500">
    <property type="match status" value="1"/>
</dbReference>
<feature type="region of interest" description="Disordered" evidence="4">
    <location>
        <begin position="669"/>
        <end position="796"/>
    </location>
</feature>
<keyword evidence="2" id="KW-0344">Guanine-nucleotide releasing factor</keyword>
<keyword evidence="3" id="KW-0968">Cytoplasmic vesicle</keyword>
<name>A0AAW0HCY4_MYOGA</name>
<keyword evidence="7" id="KW-1185">Reference proteome</keyword>
<dbReference type="Pfam" id="PF03455">
    <property type="entry name" value="dDENN"/>
    <property type="match status" value="1"/>
</dbReference>
<dbReference type="PANTHER" id="PTHR13196">
    <property type="entry name" value="DENN DOMAIN-CONTAINING"/>
    <property type="match status" value="1"/>
</dbReference>
<dbReference type="Pfam" id="PF03456">
    <property type="entry name" value="uDENN"/>
    <property type="match status" value="1"/>
</dbReference>
<dbReference type="FunFam" id="3.30.450.200:FF:000003">
    <property type="entry name" value="DENN domain containing 1A"/>
    <property type="match status" value="1"/>
</dbReference>
<dbReference type="Proteomes" id="UP001488838">
    <property type="component" value="Unassembled WGS sequence"/>
</dbReference>
<dbReference type="GO" id="GO:0032456">
    <property type="term" value="P:endocytic recycling"/>
    <property type="evidence" value="ECO:0007669"/>
    <property type="project" value="UniProtKB-ARBA"/>
</dbReference>
<dbReference type="SMART" id="SM00800">
    <property type="entry name" value="uDENN"/>
    <property type="match status" value="1"/>
</dbReference>
<evidence type="ECO:0000259" key="5">
    <source>
        <dbReference type="PROSITE" id="PS50211"/>
    </source>
</evidence>
<dbReference type="Pfam" id="PF02141">
    <property type="entry name" value="DENN"/>
    <property type="match status" value="1"/>
</dbReference>